<accession>A0ABT7QRX7</accession>
<dbReference type="EMBL" id="JAQIBC010000003">
    <property type="protein sequence ID" value="MDM5263838.1"/>
    <property type="molecule type" value="Genomic_DNA"/>
</dbReference>
<proteinExistence type="predicted"/>
<evidence type="ECO:0008006" key="3">
    <source>
        <dbReference type="Google" id="ProtNLM"/>
    </source>
</evidence>
<evidence type="ECO:0000313" key="2">
    <source>
        <dbReference type="Proteomes" id="UP001169066"/>
    </source>
</evidence>
<dbReference type="RefSeq" id="WP_008245582.1">
    <property type="nucleotide sequence ID" value="NZ_JAQIBC010000003.1"/>
</dbReference>
<name>A0ABT7QRX7_9BACT</name>
<reference evidence="1" key="1">
    <citation type="submission" date="2023-01" db="EMBL/GenBank/DDBJ databases">
        <title>Sulfurovum sp. XTW-4 genome assembly.</title>
        <authorList>
            <person name="Wang J."/>
        </authorList>
    </citation>
    <scope>NUCLEOTIDE SEQUENCE</scope>
    <source>
        <strain evidence="1">XTW-4</strain>
    </source>
</reference>
<gene>
    <name evidence="1" type="ORF">PF327_06470</name>
</gene>
<protein>
    <recommendedName>
        <fullName evidence="3">Phage protein</fullName>
    </recommendedName>
</protein>
<evidence type="ECO:0000313" key="1">
    <source>
        <dbReference type="EMBL" id="MDM5263838.1"/>
    </source>
</evidence>
<sequence>MTNNEVTSQKEDKAYATISFTDTVAFNYTLPGDKEPQTIEHELTFIWEDTIDKFIEEHGTDKPYKVHTFKREREQKFFIEQIEGRTDDLIDEVQEEIANKMKFGFDFSGQLHNDD</sequence>
<keyword evidence="2" id="KW-1185">Reference proteome</keyword>
<organism evidence="1 2">
    <name type="scientific">Sulfurovum xiamenensis</name>
    <dbReference type="NCBI Taxonomy" id="3019066"/>
    <lineage>
        <taxon>Bacteria</taxon>
        <taxon>Pseudomonadati</taxon>
        <taxon>Campylobacterota</taxon>
        <taxon>Epsilonproteobacteria</taxon>
        <taxon>Campylobacterales</taxon>
        <taxon>Sulfurovaceae</taxon>
        <taxon>Sulfurovum</taxon>
    </lineage>
</organism>
<dbReference type="Proteomes" id="UP001169066">
    <property type="component" value="Unassembled WGS sequence"/>
</dbReference>
<comment type="caution">
    <text evidence="1">The sequence shown here is derived from an EMBL/GenBank/DDBJ whole genome shotgun (WGS) entry which is preliminary data.</text>
</comment>